<dbReference type="Gene3D" id="3.40.50.720">
    <property type="entry name" value="NAD(P)-binding Rossmann-like Domain"/>
    <property type="match status" value="1"/>
</dbReference>
<evidence type="ECO:0000256" key="5">
    <source>
        <dbReference type="ARBA" id="ARBA00023002"/>
    </source>
</evidence>
<feature type="domain" description="FAD dependent oxidoreductase" evidence="6">
    <location>
        <begin position="37"/>
        <end position="70"/>
    </location>
</feature>
<protein>
    <recommendedName>
        <fullName evidence="6">FAD dependent oxidoreductase domain-containing protein</fullName>
    </recommendedName>
</protein>
<dbReference type="SUPFAM" id="SSF51735">
    <property type="entry name" value="NAD(P)-binding Rossmann-fold domains"/>
    <property type="match status" value="1"/>
</dbReference>
<evidence type="ECO:0000256" key="4">
    <source>
        <dbReference type="ARBA" id="ARBA00022827"/>
    </source>
</evidence>
<dbReference type="Proteomes" id="UP000054007">
    <property type="component" value="Unassembled WGS sequence"/>
</dbReference>
<evidence type="ECO:0000313" key="8">
    <source>
        <dbReference type="Proteomes" id="UP000054007"/>
    </source>
</evidence>
<reference evidence="7 8" key="1">
    <citation type="journal article" date="2015" name="Fungal Genet. Biol.">
        <title>Evolution of novel wood decay mechanisms in Agaricales revealed by the genome sequences of Fistulina hepatica and Cylindrobasidium torrendii.</title>
        <authorList>
            <person name="Floudas D."/>
            <person name="Held B.W."/>
            <person name="Riley R."/>
            <person name="Nagy L.G."/>
            <person name="Koehler G."/>
            <person name="Ransdell A.S."/>
            <person name="Younus H."/>
            <person name="Chow J."/>
            <person name="Chiniquy J."/>
            <person name="Lipzen A."/>
            <person name="Tritt A."/>
            <person name="Sun H."/>
            <person name="Haridas S."/>
            <person name="LaButti K."/>
            <person name="Ohm R.A."/>
            <person name="Kues U."/>
            <person name="Blanchette R.A."/>
            <person name="Grigoriev I.V."/>
            <person name="Minto R.E."/>
            <person name="Hibbett D.S."/>
        </authorList>
    </citation>
    <scope>NUCLEOTIDE SEQUENCE [LARGE SCALE GENOMIC DNA]</scope>
    <source>
        <strain evidence="7 8">FP15055 ss-10</strain>
    </source>
</reference>
<dbReference type="PANTHER" id="PTHR11530:SF25">
    <property type="entry name" value="FAD DEPENDENT OXIDOREDUCTASE DOMAIN-CONTAINING PROTEIN"/>
    <property type="match status" value="1"/>
</dbReference>
<evidence type="ECO:0000259" key="6">
    <source>
        <dbReference type="Pfam" id="PF01266"/>
    </source>
</evidence>
<dbReference type="AlphaFoldDB" id="A0A0D7B0N8"/>
<evidence type="ECO:0000256" key="3">
    <source>
        <dbReference type="ARBA" id="ARBA00022630"/>
    </source>
</evidence>
<dbReference type="Pfam" id="PF01266">
    <property type="entry name" value="DAO"/>
    <property type="match status" value="1"/>
</dbReference>
<dbReference type="OrthoDB" id="3056491at2759"/>
<dbReference type="GO" id="GO:0019478">
    <property type="term" value="P:D-amino acid catabolic process"/>
    <property type="evidence" value="ECO:0007669"/>
    <property type="project" value="TreeGrafter"/>
</dbReference>
<proteinExistence type="inferred from homology"/>
<name>A0A0D7B0N8_9AGAR</name>
<keyword evidence="3" id="KW-0285">Flavoprotein</keyword>
<dbReference type="GO" id="GO:0003884">
    <property type="term" value="F:D-amino-acid oxidase activity"/>
    <property type="evidence" value="ECO:0007669"/>
    <property type="project" value="InterPro"/>
</dbReference>
<dbReference type="InterPro" id="IPR023209">
    <property type="entry name" value="DAO"/>
</dbReference>
<keyword evidence="4" id="KW-0274">FAD</keyword>
<sequence length="106" mass="11288">MSSSIALSDLHLTRAGDELVLGQSNIDATTATPKDKRVLVVGGGVTGLTSAWALLDAGYKVTVISERWANFEQRITSQIAGALWEYPPAVCGKHTDVSCLSPLLFQ</sequence>
<dbReference type="PANTHER" id="PTHR11530">
    <property type="entry name" value="D-AMINO ACID OXIDASE"/>
    <property type="match status" value="1"/>
</dbReference>
<dbReference type="GO" id="GO:0071949">
    <property type="term" value="F:FAD binding"/>
    <property type="evidence" value="ECO:0007669"/>
    <property type="project" value="InterPro"/>
</dbReference>
<comment type="similarity">
    <text evidence="2">Belongs to the DAMOX/DASOX family.</text>
</comment>
<evidence type="ECO:0000313" key="7">
    <source>
        <dbReference type="EMBL" id="KIY64183.1"/>
    </source>
</evidence>
<dbReference type="GO" id="GO:0005737">
    <property type="term" value="C:cytoplasm"/>
    <property type="evidence" value="ECO:0007669"/>
    <property type="project" value="TreeGrafter"/>
</dbReference>
<dbReference type="EMBL" id="KN880649">
    <property type="protein sequence ID" value="KIY64183.1"/>
    <property type="molecule type" value="Genomic_DNA"/>
</dbReference>
<dbReference type="InterPro" id="IPR006076">
    <property type="entry name" value="FAD-dep_OxRdtase"/>
</dbReference>
<evidence type="ECO:0000256" key="1">
    <source>
        <dbReference type="ARBA" id="ARBA00001974"/>
    </source>
</evidence>
<keyword evidence="5" id="KW-0560">Oxidoreductase</keyword>
<gene>
    <name evidence="7" type="ORF">CYLTODRAFT_457421</name>
</gene>
<dbReference type="STRING" id="1314674.A0A0D7B0N8"/>
<accession>A0A0D7B0N8</accession>
<dbReference type="InterPro" id="IPR036291">
    <property type="entry name" value="NAD(P)-bd_dom_sf"/>
</dbReference>
<evidence type="ECO:0000256" key="2">
    <source>
        <dbReference type="ARBA" id="ARBA00006730"/>
    </source>
</evidence>
<comment type="cofactor">
    <cofactor evidence="1">
        <name>FAD</name>
        <dbReference type="ChEBI" id="CHEBI:57692"/>
    </cofactor>
</comment>
<keyword evidence="8" id="KW-1185">Reference proteome</keyword>
<organism evidence="7 8">
    <name type="scientific">Cylindrobasidium torrendii FP15055 ss-10</name>
    <dbReference type="NCBI Taxonomy" id="1314674"/>
    <lineage>
        <taxon>Eukaryota</taxon>
        <taxon>Fungi</taxon>
        <taxon>Dikarya</taxon>
        <taxon>Basidiomycota</taxon>
        <taxon>Agaricomycotina</taxon>
        <taxon>Agaricomycetes</taxon>
        <taxon>Agaricomycetidae</taxon>
        <taxon>Agaricales</taxon>
        <taxon>Marasmiineae</taxon>
        <taxon>Physalacriaceae</taxon>
        <taxon>Cylindrobasidium</taxon>
    </lineage>
</organism>